<dbReference type="PANTHER" id="PTHR24366">
    <property type="entry name" value="IG(IMMUNOGLOBULIN) AND LRR(LEUCINE RICH REPEAT) DOMAINS"/>
    <property type="match status" value="1"/>
</dbReference>
<organism evidence="6 7">
    <name type="scientific">Scylla paramamosain</name>
    <name type="common">Mud crab</name>
    <dbReference type="NCBI Taxonomy" id="85552"/>
    <lineage>
        <taxon>Eukaryota</taxon>
        <taxon>Metazoa</taxon>
        <taxon>Ecdysozoa</taxon>
        <taxon>Arthropoda</taxon>
        <taxon>Crustacea</taxon>
        <taxon>Multicrustacea</taxon>
        <taxon>Malacostraca</taxon>
        <taxon>Eumalacostraca</taxon>
        <taxon>Eucarida</taxon>
        <taxon>Decapoda</taxon>
        <taxon>Pleocyemata</taxon>
        <taxon>Brachyura</taxon>
        <taxon>Eubrachyura</taxon>
        <taxon>Portunoidea</taxon>
        <taxon>Portunidae</taxon>
        <taxon>Portuninae</taxon>
        <taxon>Scylla</taxon>
    </lineage>
</organism>
<evidence type="ECO:0000256" key="1">
    <source>
        <dbReference type="ARBA" id="ARBA00022614"/>
    </source>
</evidence>
<protein>
    <submittedName>
        <fullName evidence="6">Uncharacterized protein</fullName>
    </submittedName>
</protein>
<proteinExistence type="predicted"/>
<dbReference type="AlphaFoldDB" id="A0AAW0UPH6"/>
<dbReference type="InterPro" id="IPR003591">
    <property type="entry name" value="Leu-rich_rpt_typical-subtyp"/>
</dbReference>
<dbReference type="Gene3D" id="3.80.10.10">
    <property type="entry name" value="Ribonuclease Inhibitor"/>
    <property type="match status" value="2"/>
</dbReference>
<reference evidence="6 7" key="1">
    <citation type="submission" date="2023-03" db="EMBL/GenBank/DDBJ databases">
        <title>High-quality genome of Scylla paramamosain provides insights in environmental adaptation.</title>
        <authorList>
            <person name="Zhang L."/>
        </authorList>
    </citation>
    <scope>NUCLEOTIDE SEQUENCE [LARGE SCALE GENOMIC DNA]</scope>
    <source>
        <strain evidence="6">LZ_2023a</strain>
        <tissue evidence="6">Muscle</tissue>
    </source>
</reference>
<dbReference type="PROSITE" id="PS51450">
    <property type="entry name" value="LRR"/>
    <property type="match status" value="2"/>
</dbReference>
<evidence type="ECO:0000256" key="3">
    <source>
        <dbReference type="ARBA" id="ARBA00022737"/>
    </source>
</evidence>
<dbReference type="Pfam" id="PF13855">
    <property type="entry name" value="LRR_8"/>
    <property type="match status" value="2"/>
</dbReference>
<dbReference type="SUPFAM" id="SSF52058">
    <property type="entry name" value="L domain-like"/>
    <property type="match status" value="1"/>
</dbReference>
<feature type="chain" id="PRO_5044013209" evidence="5">
    <location>
        <begin position="20"/>
        <end position="472"/>
    </location>
</feature>
<evidence type="ECO:0000256" key="4">
    <source>
        <dbReference type="SAM" id="MobiDB-lite"/>
    </source>
</evidence>
<comment type="caution">
    <text evidence="6">The sequence shown here is derived from an EMBL/GenBank/DDBJ whole genome shotgun (WGS) entry which is preliminary data.</text>
</comment>
<evidence type="ECO:0000313" key="6">
    <source>
        <dbReference type="EMBL" id="KAK8400082.1"/>
    </source>
</evidence>
<dbReference type="InterPro" id="IPR001611">
    <property type="entry name" value="Leu-rich_rpt"/>
</dbReference>
<keyword evidence="1" id="KW-0433">Leucine-rich repeat</keyword>
<name>A0AAW0UPH6_SCYPA</name>
<keyword evidence="2 5" id="KW-0732">Signal</keyword>
<feature type="compositionally biased region" description="Polar residues" evidence="4">
    <location>
        <begin position="75"/>
        <end position="85"/>
    </location>
</feature>
<feature type="signal peptide" evidence="5">
    <location>
        <begin position="1"/>
        <end position="19"/>
    </location>
</feature>
<feature type="region of interest" description="Disordered" evidence="4">
    <location>
        <begin position="73"/>
        <end position="96"/>
    </location>
</feature>
<dbReference type="InterPro" id="IPR032675">
    <property type="entry name" value="LRR_dom_sf"/>
</dbReference>
<sequence>MHVLSAVFVVVCVGQVCQGASLPQGPTSLLRHAFPARAPPEPGDSATHPHFKTNDYIALEKYLRTVIKEKEMKYQTPSETGTQVGTDRPDEGRARVPVPVSLTGTKSSAIPRRLGDPSVGVAEHKAGTVLRCCRRGCLVRIRGNTYQTLRRRRPACATSVRTRTARTRLIPAHVWVSGGRAQGQISINCPSTIYSLDQIRDIFHNTDFLVTHVFQFTLQGSRADGALTRDIWGDLDFKYVSINDNKITDVDNGAFIGSTETLISLNLANNEIKSFIALYNDLPNLLSLNLRGNNISLIFSEDYKYPSLTDLDLSSNQISSIGTKSFAALKKLTSLNLSYNQLASIGDDRFIFIDHDYFNALVIDLSHNKIAAISDAAFLGLRNVEINFRFNQLDTLKENVFYPIILDSQYYAYFHFSDNPMVCDCRILWVLRDGKALACFDNFLCTNNNKHLYSLTIADLGNCSLSSGVGNP</sequence>
<keyword evidence="3" id="KW-0677">Repeat</keyword>
<accession>A0AAW0UPH6</accession>
<evidence type="ECO:0000313" key="7">
    <source>
        <dbReference type="Proteomes" id="UP001487740"/>
    </source>
</evidence>
<dbReference type="PANTHER" id="PTHR24366:SF161">
    <property type="entry name" value="TIR DOMAIN-CONTAINING PROTEIN"/>
    <property type="match status" value="1"/>
</dbReference>
<keyword evidence="7" id="KW-1185">Reference proteome</keyword>
<evidence type="ECO:0000256" key="2">
    <source>
        <dbReference type="ARBA" id="ARBA00022729"/>
    </source>
</evidence>
<dbReference type="SMART" id="SM00369">
    <property type="entry name" value="LRR_TYP"/>
    <property type="match status" value="4"/>
</dbReference>
<evidence type="ECO:0000256" key="5">
    <source>
        <dbReference type="SAM" id="SignalP"/>
    </source>
</evidence>
<dbReference type="EMBL" id="JARAKH010000010">
    <property type="protein sequence ID" value="KAK8400082.1"/>
    <property type="molecule type" value="Genomic_DNA"/>
</dbReference>
<dbReference type="Proteomes" id="UP001487740">
    <property type="component" value="Unassembled WGS sequence"/>
</dbReference>
<dbReference type="PRINTS" id="PR00019">
    <property type="entry name" value="LEURICHRPT"/>
</dbReference>
<gene>
    <name evidence="6" type="ORF">O3P69_003048</name>
</gene>